<comment type="function">
    <text evidence="9">Catalyzes the phosphorylation of the position 2 hydroxy group of 4-diphosphocytidyl-2C-methyl-D-erythritol.</text>
</comment>
<dbReference type="GO" id="GO:0005524">
    <property type="term" value="F:ATP binding"/>
    <property type="evidence" value="ECO:0007669"/>
    <property type="project" value="UniProtKB-UniRule"/>
</dbReference>
<evidence type="ECO:0000313" key="12">
    <source>
        <dbReference type="EMBL" id="SHJ78684.1"/>
    </source>
</evidence>
<evidence type="ECO:0000256" key="7">
    <source>
        <dbReference type="ARBA" id="ARBA00022840"/>
    </source>
</evidence>
<dbReference type="EMBL" id="FRAA01000001">
    <property type="protein sequence ID" value="SHJ78684.1"/>
    <property type="molecule type" value="Genomic_DNA"/>
</dbReference>
<dbReference type="Pfam" id="PF00288">
    <property type="entry name" value="GHMP_kinases_N"/>
    <property type="match status" value="1"/>
</dbReference>
<keyword evidence="7 9" id="KW-0067">ATP-binding</keyword>
<comment type="catalytic activity">
    <reaction evidence="9">
        <text>4-CDP-2-C-methyl-D-erythritol + ATP = 4-CDP-2-C-methyl-D-erythritol 2-phosphate + ADP + H(+)</text>
        <dbReference type="Rhea" id="RHEA:18437"/>
        <dbReference type="ChEBI" id="CHEBI:15378"/>
        <dbReference type="ChEBI" id="CHEBI:30616"/>
        <dbReference type="ChEBI" id="CHEBI:57823"/>
        <dbReference type="ChEBI" id="CHEBI:57919"/>
        <dbReference type="ChEBI" id="CHEBI:456216"/>
        <dbReference type="EC" id="2.7.1.148"/>
    </reaction>
</comment>
<evidence type="ECO:0000313" key="13">
    <source>
        <dbReference type="Proteomes" id="UP000184474"/>
    </source>
</evidence>
<feature type="active site" evidence="9">
    <location>
        <position position="132"/>
    </location>
</feature>
<accession>A0A1M6M5D2</accession>
<feature type="binding site" evidence="9">
    <location>
        <begin position="90"/>
        <end position="100"/>
    </location>
    <ligand>
        <name>ATP</name>
        <dbReference type="ChEBI" id="CHEBI:30616"/>
    </ligand>
</feature>
<dbReference type="STRING" id="156994.SAMN04488028_1011234"/>
<comment type="similarity">
    <text evidence="1 9">Belongs to the GHMP kinase family. IspE subfamily.</text>
</comment>
<dbReference type="GO" id="GO:0016114">
    <property type="term" value="P:terpenoid biosynthetic process"/>
    <property type="evidence" value="ECO:0007669"/>
    <property type="project" value="UniProtKB-UniRule"/>
</dbReference>
<dbReference type="HAMAP" id="MF_00061">
    <property type="entry name" value="IspE"/>
    <property type="match status" value="1"/>
</dbReference>
<dbReference type="AlphaFoldDB" id="A0A1M6M5D2"/>
<keyword evidence="6 9" id="KW-0418">Kinase</keyword>
<feature type="domain" description="GHMP kinase C-terminal" evidence="11">
    <location>
        <begin position="206"/>
        <end position="253"/>
    </location>
</feature>
<name>A0A1M6M5D2_REIAG</name>
<evidence type="ECO:0000259" key="10">
    <source>
        <dbReference type="Pfam" id="PF00288"/>
    </source>
</evidence>
<dbReference type="InterPro" id="IPR014721">
    <property type="entry name" value="Ribsml_uS5_D2-typ_fold_subgr"/>
</dbReference>
<evidence type="ECO:0000256" key="2">
    <source>
        <dbReference type="ARBA" id="ARBA00012052"/>
    </source>
</evidence>
<organism evidence="12 13">
    <name type="scientific">Reichenbachiella agariperforans</name>
    <dbReference type="NCBI Taxonomy" id="156994"/>
    <lineage>
        <taxon>Bacteria</taxon>
        <taxon>Pseudomonadati</taxon>
        <taxon>Bacteroidota</taxon>
        <taxon>Cytophagia</taxon>
        <taxon>Cytophagales</taxon>
        <taxon>Reichenbachiellaceae</taxon>
        <taxon>Reichenbachiella</taxon>
    </lineage>
</organism>
<dbReference type="PANTHER" id="PTHR43527:SF2">
    <property type="entry name" value="4-DIPHOSPHOCYTIDYL-2-C-METHYL-D-ERYTHRITOL KINASE, CHLOROPLASTIC"/>
    <property type="match status" value="1"/>
</dbReference>
<evidence type="ECO:0000256" key="6">
    <source>
        <dbReference type="ARBA" id="ARBA00022777"/>
    </source>
</evidence>
<dbReference type="Gene3D" id="3.30.70.890">
    <property type="entry name" value="GHMP kinase, C-terminal domain"/>
    <property type="match status" value="1"/>
</dbReference>
<proteinExistence type="inferred from homology"/>
<dbReference type="UniPathway" id="UPA00056">
    <property type="reaction ID" value="UER00094"/>
</dbReference>
<evidence type="ECO:0000259" key="11">
    <source>
        <dbReference type="Pfam" id="PF08544"/>
    </source>
</evidence>
<dbReference type="GO" id="GO:0019288">
    <property type="term" value="P:isopentenyl diphosphate biosynthetic process, methylerythritol 4-phosphate pathway"/>
    <property type="evidence" value="ECO:0007669"/>
    <property type="project" value="UniProtKB-UniRule"/>
</dbReference>
<feature type="active site" evidence="9">
    <location>
        <position position="8"/>
    </location>
</feature>
<dbReference type="EC" id="2.7.1.148" evidence="2 9"/>
<evidence type="ECO:0000256" key="5">
    <source>
        <dbReference type="ARBA" id="ARBA00022741"/>
    </source>
</evidence>
<evidence type="ECO:0000256" key="4">
    <source>
        <dbReference type="ARBA" id="ARBA00022679"/>
    </source>
</evidence>
<dbReference type="InterPro" id="IPR013750">
    <property type="entry name" value="GHMP_kinase_C_dom"/>
</dbReference>
<reference evidence="13" key="1">
    <citation type="submission" date="2016-11" db="EMBL/GenBank/DDBJ databases">
        <authorList>
            <person name="Varghese N."/>
            <person name="Submissions S."/>
        </authorList>
    </citation>
    <scope>NUCLEOTIDE SEQUENCE [LARGE SCALE GENOMIC DNA]</scope>
    <source>
        <strain evidence="13">DSM 26134</strain>
    </source>
</reference>
<dbReference type="RefSeq" id="WP_073120390.1">
    <property type="nucleotide sequence ID" value="NZ_FRAA01000001.1"/>
</dbReference>
<keyword evidence="9" id="KW-0414">Isoprene biosynthesis</keyword>
<feature type="domain" description="GHMP kinase N-terminal" evidence="10">
    <location>
        <begin position="63"/>
        <end position="137"/>
    </location>
</feature>
<dbReference type="PANTHER" id="PTHR43527">
    <property type="entry name" value="4-DIPHOSPHOCYTIDYL-2-C-METHYL-D-ERYTHRITOL KINASE, CHLOROPLASTIC"/>
    <property type="match status" value="1"/>
</dbReference>
<protein>
    <recommendedName>
        <fullName evidence="3 9">4-diphosphocytidyl-2-C-methyl-D-erythritol kinase</fullName>
        <shortName evidence="9">CMK</shortName>
        <ecNumber evidence="2 9">2.7.1.148</ecNumber>
    </recommendedName>
    <alternativeName>
        <fullName evidence="8 9">4-(cytidine-5'-diphospho)-2-C-methyl-D-erythritol kinase</fullName>
    </alternativeName>
</protein>
<comment type="pathway">
    <text evidence="9">Isoprenoid biosynthesis; isopentenyl diphosphate biosynthesis via DXP pathway; isopentenyl diphosphate from 1-deoxy-D-xylulose 5-phosphate: step 3/6.</text>
</comment>
<keyword evidence="5 9" id="KW-0547">Nucleotide-binding</keyword>
<dbReference type="Pfam" id="PF08544">
    <property type="entry name" value="GHMP_kinases_C"/>
    <property type="match status" value="1"/>
</dbReference>
<evidence type="ECO:0000256" key="9">
    <source>
        <dbReference type="HAMAP-Rule" id="MF_00061"/>
    </source>
</evidence>
<dbReference type="NCBIfam" id="TIGR00154">
    <property type="entry name" value="ispE"/>
    <property type="match status" value="1"/>
</dbReference>
<dbReference type="GO" id="GO:0050515">
    <property type="term" value="F:4-(cytidine 5'-diphospho)-2-C-methyl-D-erythritol kinase activity"/>
    <property type="evidence" value="ECO:0007669"/>
    <property type="project" value="UniProtKB-UniRule"/>
</dbReference>
<dbReference type="InterPro" id="IPR020568">
    <property type="entry name" value="Ribosomal_Su5_D2-typ_SF"/>
</dbReference>
<dbReference type="PIRSF" id="PIRSF010376">
    <property type="entry name" value="IspE"/>
    <property type="match status" value="1"/>
</dbReference>
<sequence length="268" mass="29405">MIAFPNAKINLGLNILSKRPDGYHNISSCFVPISWCDALEIVQADAFSFTSSGLPIPGDTAGNLVVKAYETLRHDFDLPPVQMHLHKVIPMGAGMGGGSADGAYALRLLNELFDLQQNYQQLEQYAASLGADCPFFIRNQTQMVGGIGDEFETIDLDLSGYKMVVIYPEIHVDTASAFRAIRPQKPTYMPADVLKLAIGEWRDLLINDFEQPVFAAHPELTAIKQGLYDQGAHYAAMSGSGSSVYGLFATEATVTVDSKHKNHHEHIF</sequence>
<keyword evidence="13" id="KW-1185">Reference proteome</keyword>
<evidence type="ECO:0000256" key="1">
    <source>
        <dbReference type="ARBA" id="ARBA00009684"/>
    </source>
</evidence>
<dbReference type="InterPro" id="IPR006204">
    <property type="entry name" value="GHMP_kinase_N_dom"/>
</dbReference>
<dbReference type="Proteomes" id="UP000184474">
    <property type="component" value="Unassembled WGS sequence"/>
</dbReference>
<dbReference type="InterPro" id="IPR036554">
    <property type="entry name" value="GHMP_kinase_C_sf"/>
</dbReference>
<keyword evidence="4 9" id="KW-0808">Transferase</keyword>
<dbReference type="InterPro" id="IPR004424">
    <property type="entry name" value="IspE"/>
</dbReference>
<evidence type="ECO:0000256" key="3">
    <source>
        <dbReference type="ARBA" id="ARBA00017473"/>
    </source>
</evidence>
<gene>
    <name evidence="9" type="primary">ispE</name>
    <name evidence="12" type="ORF">SAMN04488028_1011234</name>
</gene>
<dbReference type="Gene3D" id="3.30.230.10">
    <property type="match status" value="1"/>
</dbReference>
<dbReference type="SUPFAM" id="SSF54211">
    <property type="entry name" value="Ribosomal protein S5 domain 2-like"/>
    <property type="match status" value="1"/>
</dbReference>
<evidence type="ECO:0000256" key="8">
    <source>
        <dbReference type="ARBA" id="ARBA00032554"/>
    </source>
</evidence>
<dbReference type="SUPFAM" id="SSF55060">
    <property type="entry name" value="GHMP Kinase, C-terminal domain"/>
    <property type="match status" value="1"/>
</dbReference>